<evidence type="ECO:0000313" key="3">
    <source>
        <dbReference type="EMBL" id="RBI85876.1"/>
    </source>
</evidence>
<dbReference type="GO" id="GO:0006508">
    <property type="term" value="P:proteolysis"/>
    <property type="evidence" value="ECO:0007669"/>
    <property type="project" value="UniProtKB-KW"/>
</dbReference>
<dbReference type="Proteomes" id="UP000253370">
    <property type="component" value="Unassembled WGS sequence"/>
</dbReference>
<keyword evidence="3" id="KW-0645">Protease</keyword>
<keyword evidence="1" id="KW-0472">Membrane</keyword>
<feature type="domain" description="CAAX prenyl protease 2/Lysostaphin resistance protein A-like" evidence="2">
    <location>
        <begin position="151"/>
        <end position="248"/>
    </location>
</feature>
<keyword evidence="3" id="KW-0482">Metalloprotease</keyword>
<dbReference type="GO" id="GO:0004175">
    <property type="term" value="F:endopeptidase activity"/>
    <property type="evidence" value="ECO:0007669"/>
    <property type="project" value="UniProtKB-ARBA"/>
</dbReference>
<organism evidence="3 4">
    <name type="scientific">Rhodosalinus halophilus</name>
    <dbReference type="NCBI Taxonomy" id="2259333"/>
    <lineage>
        <taxon>Bacteria</taxon>
        <taxon>Pseudomonadati</taxon>
        <taxon>Pseudomonadota</taxon>
        <taxon>Alphaproteobacteria</taxon>
        <taxon>Rhodobacterales</taxon>
        <taxon>Paracoccaceae</taxon>
        <taxon>Rhodosalinus</taxon>
    </lineage>
</organism>
<evidence type="ECO:0000259" key="2">
    <source>
        <dbReference type="Pfam" id="PF02517"/>
    </source>
</evidence>
<sequence length="301" mass="31200">MHAAYAPHDAFVAPARARPEIWRLIAGLVVAAAVLFGLSSALRGVLYALAPDTLYAELAMEGGTGTTPASALILLGSFAFMALGAIAAAHHLHGRSAKSLIGPSLGAAARDFFRVLGALALLYIAVALLPPWGVPGGMEPEPNLAPGLWLALLPLTLAVLVIQTGAEEILFRGYLQQQLAARFASPLIWIGVPSALFAFGHYVPADFGGNAAIVALWSAAFAVALADVTARAGNLGPAVAMHFMNNVFPVAFTAMEGALSGLALYTVPAATEDPAMLRSAMPVEAGMLLCSWLAARLALRR</sequence>
<comment type="caution">
    <text evidence="3">The sequence shown here is derived from an EMBL/GenBank/DDBJ whole genome shotgun (WGS) entry which is preliminary data.</text>
</comment>
<feature type="transmembrane region" description="Helical" evidence="1">
    <location>
        <begin position="21"/>
        <end position="49"/>
    </location>
</feature>
<feature type="transmembrane region" description="Helical" evidence="1">
    <location>
        <begin position="247"/>
        <end position="267"/>
    </location>
</feature>
<evidence type="ECO:0000313" key="4">
    <source>
        <dbReference type="Proteomes" id="UP000253370"/>
    </source>
</evidence>
<gene>
    <name evidence="3" type="ORF">DRV85_09155</name>
</gene>
<keyword evidence="1" id="KW-0812">Transmembrane</keyword>
<dbReference type="InterPro" id="IPR003675">
    <property type="entry name" value="Rce1/LyrA-like_dom"/>
</dbReference>
<keyword evidence="3" id="KW-0378">Hydrolase</keyword>
<feature type="transmembrane region" description="Helical" evidence="1">
    <location>
        <begin position="279"/>
        <end position="299"/>
    </location>
</feature>
<dbReference type="GO" id="GO:0080120">
    <property type="term" value="P:CAAX-box protein maturation"/>
    <property type="evidence" value="ECO:0007669"/>
    <property type="project" value="UniProtKB-ARBA"/>
</dbReference>
<keyword evidence="1" id="KW-1133">Transmembrane helix</keyword>
<feature type="transmembrane region" description="Helical" evidence="1">
    <location>
        <begin position="209"/>
        <end position="226"/>
    </location>
</feature>
<keyword evidence="4" id="KW-1185">Reference proteome</keyword>
<feature type="transmembrane region" description="Helical" evidence="1">
    <location>
        <begin position="144"/>
        <end position="162"/>
    </location>
</feature>
<feature type="transmembrane region" description="Helical" evidence="1">
    <location>
        <begin position="69"/>
        <end position="92"/>
    </location>
</feature>
<dbReference type="Pfam" id="PF02517">
    <property type="entry name" value="Rce1-like"/>
    <property type="match status" value="1"/>
</dbReference>
<accession>A0A365UAI8</accession>
<protein>
    <submittedName>
        <fullName evidence="3">CPBP family intramembrane metalloprotease</fullName>
    </submittedName>
</protein>
<proteinExistence type="predicted"/>
<feature type="transmembrane region" description="Helical" evidence="1">
    <location>
        <begin position="183"/>
        <end position="203"/>
    </location>
</feature>
<dbReference type="GO" id="GO:0008237">
    <property type="term" value="F:metallopeptidase activity"/>
    <property type="evidence" value="ECO:0007669"/>
    <property type="project" value="UniProtKB-KW"/>
</dbReference>
<reference evidence="3 4" key="1">
    <citation type="submission" date="2018-07" db="EMBL/GenBank/DDBJ databases">
        <title>Rhodosalinus sp. strain E84T genomic sequence and assembly.</title>
        <authorList>
            <person name="Liu Z.-W."/>
            <person name="Lu D.-C."/>
        </authorList>
    </citation>
    <scope>NUCLEOTIDE SEQUENCE [LARGE SCALE GENOMIC DNA]</scope>
    <source>
        <strain evidence="3 4">E84</strain>
    </source>
</reference>
<feature type="transmembrane region" description="Helical" evidence="1">
    <location>
        <begin position="112"/>
        <end position="132"/>
    </location>
</feature>
<dbReference type="EMBL" id="QNTQ01000006">
    <property type="protein sequence ID" value="RBI85876.1"/>
    <property type="molecule type" value="Genomic_DNA"/>
</dbReference>
<dbReference type="AlphaFoldDB" id="A0A365UAI8"/>
<evidence type="ECO:0000256" key="1">
    <source>
        <dbReference type="SAM" id="Phobius"/>
    </source>
</evidence>
<dbReference type="RefSeq" id="WP_113289135.1">
    <property type="nucleotide sequence ID" value="NZ_QNTQ01000006.1"/>
</dbReference>
<dbReference type="OrthoDB" id="7171777at2"/>
<name>A0A365UAI8_9RHOB</name>